<reference evidence="1 2" key="1">
    <citation type="submission" date="2018-05" db="EMBL/GenBank/DDBJ databases">
        <title>Genomic Encyclopedia of Type Strains, Phase IV (KMG-IV): sequencing the most valuable type-strain genomes for metagenomic binning, comparative biology and taxonomic classification.</title>
        <authorList>
            <person name="Goeker M."/>
        </authorList>
    </citation>
    <scope>NUCLEOTIDE SEQUENCE [LARGE SCALE GENOMIC DNA]</scope>
    <source>
        <strain evidence="1 2">DSM 25350</strain>
    </source>
</reference>
<accession>A0A316FRG9</accession>
<keyword evidence="2" id="KW-1185">Reference proteome</keyword>
<organism evidence="1 2">
    <name type="scientific">Pleionea mediterranea</name>
    <dbReference type="NCBI Taxonomy" id="523701"/>
    <lineage>
        <taxon>Bacteria</taxon>
        <taxon>Pseudomonadati</taxon>
        <taxon>Pseudomonadota</taxon>
        <taxon>Gammaproteobacteria</taxon>
        <taxon>Oceanospirillales</taxon>
        <taxon>Pleioneaceae</taxon>
        <taxon>Pleionea</taxon>
    </lineage>
</organism>
<evidence type="ECO:0000313" key="1">
    <source>
        <dbReference type="EMBL" id="PWK50772.1"/>
    </source>
</evidence>
<sequence length="124" mass="14541">MKKSLAILVILILIIGRAVWIEKNSPDQWSIAWKNYQDTESEMKFAKEVVAVFRGEKLKRVPMSVQEMNRIVYKWVDDRGESHMSYQKPVGVKNVQEIRLGDLNYQVEESLTDEEKRRVLGTEQ</sequence>
<dbReference type="EMBL" id="QGGU01000006">
    <property type="protein sequence ID" value="PWK50772.1"/>
    <property type="molecule type" value="Genomic_DNA"/>
</dbReference>
<protein>
    <submittedName>
        <fullName evidence="1">Uncharacterized protein</fullName>
    </submittedName>
</protein>
<gene>
    <name evidence="1" type="ORF">C8D97_10659</name>
</gene>
<dbReference type="AlphaFoldDB" id="A0A316FRG9"/>
<name>A0A316FRG9_9GAMM</name>
<dbReference type="Proteomes" id="UP000245790">
    <property type="component" value="Unassembled WGS sequence"/>
</dbReference>
<dbReference type="OrthoDB" id="6198933at2"/>
<dbReference type="RefSeq" id="WP_109763440.1">
    <property type="nucleotide sequence ID" value="NZ_QGGU01000006.1"/>
</dbReference>
<comment type="caution">
    <text evidence="1">The sequence shown here is derived from an EMBL/GenBank/DDBJ whole genome shotgun (WGS) entry which is preliminary data.</text>
</comment>
<evidence type="ECO:0000313" key="2">
    <source>
        <dbReference type="Proteomes" id="UP000245790"/>
    </source>
</evidence>
<proteinExistence type="predicted"/>